<sequence>MKEADIDADFYRRHLLVLISRASELPGMVSTVFLYALHIVGLAIAALADVRPPVVVEFPSLLIDKHAELDSVQSMNEIMQNFFAGSNSTTLERWYKALPTAEEKMQMKELVADLLEADEFHNYDDLWFHKKYPKLAESMCMTILKKGQYVMVHERRTVTGKFARMWGYIVVANKRSFKRPIHHSAAHFQSDGDVCNEAASVFEQTKSRTLVVAGASRYAVKGDNRSPCQKSYQIADAAHSCATMFQAMNLAVLSAVNRSDRAREDVFIQWHGMGEKSCSASPVFISTGAHGMHPIYNITSIPANRLVSRLNLHMGQVVAHTPRTDSTCKLVATSNVFGRAIYGVPIESVCDTRAKDEDITGHFVHIEQKRKFRDSWNVWADVVNAVF</sequence>
<dbReference type="Proteomes" id="UP001175271">
    <property type="component" value="Unassembled WGS sequence"/>
</dbReference>
<evidence type="ECO:0000313" key="1">
    <source>
        <dbReference type="EMBL" id="KAK0398098.1"/>
    </source>
</evidence>
<protein>
    <submittedName>
        <fullName evidence="1">Uncharacterized protein</fullName>
    </submittedName>
</protein>
<accession>A0AA39H4F4</accession>
<dbReference type="EMBL" id="JAUCMV010000005">
    <property type="protein sequence ID" value="KAK0398098.1"/>
    <property type="molecule type" value="Genomic_DNA"/>
</dbReference>
<organism evidence="1 2">
    <name type="scientific">Steinernema hermaphroditum</name>
    <dbReference type="NCBI Taxonomy" id="289476"/>
    <lineage>
        <taxon>Eukaryota</taxon>
        <taxon>Metazoa</taxon>
        <taxon>Ecdysozoa</taxon>
        <taxon>Nematoda</taxon>
        <taxon>Chromadorea</taxon>
        <taxon>Rhabditida</taxon>
        <taxon>Tylenchina</taxon>
        <taxon>Panagrolaimomorpha</taxon>
        <taxon>Strongyloidoidea</taxon>
        <taxon>Steinernematidae</taxon>
        <taxon>Steinernema</taxon>
    </lineage>
</organism>
<proteinExistence type="predicted"/>
<keyword evidence="2" id="KW-1185">Reference proteome</keyword>
<comment type="caution">
    <text evidence="1">The sequence shown here is derived from an EMBL/GenBank/DDBJ whole genome shotgun (WGS) entry which is preliminary data.</text>
</comment>
<evidence type="ECO:0000313" key="2">
    <source>
        <dbReference type="Proteomes" id="UP001175271"/>
    </source>
</evidence>
<reference evidence="1" key="1">
    <citation type="submission" date="2023-06" db="EMBL/GenBank/DDBJ databases">
        <title>Genomic analysis of the entomopathogenic nematode Steinernema hermaphroditum.</title>
        <authorList>
            <person name="Schwarz E.M."/>
            <person name="Heppert J.K."/>
            <person name="Baniya A."/>
            <person name="Schwartz H.T."/>
            <person name="Tan C.-H."/>
            <person name="Antoshechkin I."/>
            <person name="Sternberg P.W."/>
            <person name="Goodrich-Blair H."/>
            <person name="Dillman A.R."/>
        </authorList>
    </citation>
    <scope>NUCLEOTIDE SEQUENCE</scope>
    <source>
        <strain evidence="1">PS9179</strain>
        <tissue evidence="1">Whole animal</tissue>
    </source>
</reference>
<gene>
    <name evidence="1" type="ORF">QR680_002426</name>
</gene>
<dbReference type="AlphaFoldDB" id="A0AA39H4F4"/>
<name>A0AA39H4F4_9BILA</name>